<dbReference type="PROSITE" id="PS51257">
    <property type="entry name" value="PROKAR_LIPOPROTEIN"/>
    <property type="match status" value="1"/>
</dbReference>
<sequence length="29" mass="3135">MPSDIRTPGFWGLVIACMLVALIVPVMFG</sequence>
<keyword evidence="3" id="KW-1185">Reference proteome</keyword>
<evidence type="ECO:0000256" key="1">
    <source>
        <dbReference type="SAM" id="Phobius"/>
    </source>
</evidence>
<dbReference type="Proteomes" id="UP000244880">
    <property type="component" value="Unassembled WGS sequence"/>
</dbReference>
<proteinExistence type="predicted"/>
<dbReference type="AlphaFoldDB" id="A0A2R8BE26"/>
<evidence type="ECO:0000313" key="2">
    <source>
        <dbReference type="EMBL" id="SPH21325.1"/>
    </source>
</evidence>
<dbReference type="EMBL" id="OMOR01000001">
    <property type="protein sequence ID" value="SPH21325.1"/>
    <property type="molecule type" value="Genomic_DNA"/>
</dbReference>
<feature type="transmembrane region" description="Helical" evidence="1">
    <location>
        <begin position="9"/>
        <end position="28"/>
    </location>
</feature>
<keyword evidence="1" id="KW-1133">Transmembrane helix</keyword>
<accession>A0A2R8BE26</accession>
<organism evidence="2 3">
    <name type="scientific">Ascidiaceihabitans donghaensis</name>
    <dbReference type="NCBI Taxonomy" id="1510460"/>
    <lineage>
        <taxon>Bacteria</taxon>
        <taxon>Pseudomonadati</taxon>
        <taxon>Pseudomonadota</taxon>
        <taxon>Alphaproteobacteria</taxon>
        <taxon>Rhodobacterales</taxon>
        <taxon>Paracoccaceae</taxon>
        <taxon>Ascidiaceihabitans</taxon>
    </lineage>
</organism>
<gene>
    <name evidence="2" type="ORF">ASD8599_02077</name>
</gene>
<reference evidence="2 3" key="1">
    <citation type="submission" date="2018-03" db="EMBL/GenBank/DDBJ databases">
        <authorList>
            <person name="Keele B.F."/>
        </authorList>
    </citation>
    <scope>NUCLEOTIDE SEQUENCE [LARGE SCALE GENOMIC DNA]</scope>
    <source>
        <strain evidence="2 3">CECT 8599</strain>
    </source>
</reference>
<keyword evidence="1" id="KW-0472">Membrane</keyword>
<keyword evidence="1" id="KW-0812">Transmembrane</keyword>
<name>A0A2R8BE26_9RHOB</name>
<evidence type="ECO:0000313" key="3">
    <source>
        <dbReference type="Proteomes" id="UP000244880"/>
    </source>
</evidence>
<protein>
    <submittedName>
        <fullName evidence="2">Uncharacterized protein</fullName>
    </submittedName>
</protein>